<evidence type="ECO:0000313" key="3">
    <source>
        <dbReference type="Proteomes" id="UP000197290"/>
    </source>
</evidence>
<comment type="caution">
    <text evidence="2">The sequence shown here is derived from an EMBL/GenBank/DDBJ whole genome shotgun (WGS) entry which is preliminary data.</text>
</comment>
<dbReference type="Pfam" id="PF13557">
    <property type="entry name" value="Phenol_MetA_deg"/>
    <property type="match status" value="1"/>
</dbReference>
<dbReference type="EMBL" id="NBBI01000001">
    <property type="protein sequence ID" value="OWK33326.1"/>
    <property type="molecule type" value="Genomic_DNA"/>
</dbReference>
<protein>
    <recommendedName>
        <fullName evidence="4">MetA-pathway of phenol degradation</fullName>
    </recommendedName>
</protein>
<accession>A0A245ZUA6</accession>
<evidence type="ECO:0000256" key="1">
    <source>
        <dbReference type="SAM" id="MobiDB-lite"/>
    </source>
</evidence>
<evidence type="ECO:0000313" key="2">
    <source>
        <dbReference type="EMBL" id="OWK33326.1"/>
    </source>
</evidence>
<dbReference type="RefSeq" id="WP_088365607.1">
    <property type="nucleotide sequence ID" value="NZ_NBBI01000001.1"/>
</dbReference>
<dbReference type="Proteomes" id="UP000197290">
    <property type="component" value="Unassembled WGS sequence"/>
</dbReference>
<dbReference type="AlphaFoldDB" id="A0A245ZUA6"/>
<keyword evidence="3" id="KW-1185">Reference proteome</keyword>
<gene>
    <name evidence="2" type="ORF">SPDO_02020</name>
</gene>
<proteinExistence type="predicted"/>
<feature type="region of interest" description="Disordered" evidence="1">
    <location>
        <begin position="13"/>
        <end position="36"/>
    </location>
</feature>
<sequence>MIAAIVALAAAATPAPQEEPGPTRAYGLSDPAPPSELRAFNPDRPSVTEGPFTVDAGHVQIELSAAEYTLARDRSRTLDALPVNLKLGLSNSMDVELLFTPYQRVEADGSVDQGFGDETLIRLKINLQGNDGQGVALGVMPYVKLPTGTGGLSNDHVEAGLILPLATDLPGGFSLGAMIEGDLVYREEKQGYGLDLIHSASISHDIAGPVSGYVEYVGLVPQGAEAGRASRYQAIASVGFVVAVRKDLLLDAGTRIGFSGEADRAVLFVGAATRF</sequence>
<organism evidence="2 3">
    <name type="scientific">Sphingomonas dokdonensis</name>
    <dbReference type="NCBI Taxonomy" id="344880"/>
    <lineage>
        <taxon>Bacteria</taxon>
        <taxon>Pseudomonadati</taxon>
        <taxon>Pseudomonadota</taxon>
        <taxon>Alphaproteobacteria</taxon>
        <taxon>Sphingomonadales</taxon>
        <taxon>Sphingomonadaceae</taxon>
        <taxon>Sphingomonas</taxon>
    </lineage>
</organism>
<name>A0A245ZUA6_9SPHN</name>
<reference evidence="2 3" key="1">
    <citation type="submission" date="2017-03" db="EMBL/GenBank/DDBJ databases">
        <title>Genome sequence of Sphingomonas dokdonensis DSM 21029.</title>
        <authorList>
            <person name="Poehlein A."/>
            <person name="Wuebbeler J.H."/>
            <person name="Steinbuechel A."/>
            <person name="Daniel R."/>
        </authorList>
    </citation>
    <scope>NUCLEOTIDE SEQUENCE [LARGE SCALE GENOMIC DNA]</scope>
    <source>
        <strain evidence="2 3">DSM 21029</strain>
    </source>
</reference>
<evidence type="ECO:0008006" key="4">
    <source>
        <dbReference type="Google" id="ProtNLM"/>
    </source>
</evidence>
<dbReference type="InterPro" id="IPR025737">
    <property type="entry name" value="FApF"/>
</dbReference>